<protein>
    <submittedName>
        <fullName evidence="2">Extensin</fullName>
    </submittedName>
</protein>
<feature type="compositionally biased region" description="Pro residues" evidence="1">
    <location>
        <begin position="148"/>
        <end position="158"/>
    </location>
</feature>
<dbReference type="eggNOG" id="ENOG502R8TC">
    <property type="taxonomic scope" value="Eukaryota"/>
</dbReference>
<reference evidence="3" key="1">
    <citation type="journal article" date="2011" name="Nature">
        <title>Genome sequence and analysis of the tuber crop potato.</title>
        <authorList>
            <consortium name="The Potato Genome Sequencing Consortium"/>
        </authorList>
    </citation>
    <scope>NUCLEOTIDE SEQUENCE [LARGE SCALE GENOMIC DNA]</scope>
    <source>
        <strain evidence="3">cv. DM1-3 516 R44</strain>
    </source>
</reference>
<feature type="compositionally biased region" description="Low complexity" evidence="1">
    <location>
        <begin position="126"/>
        <end position="135"/>
    </location>
</feature>
<organism evidence="2 3">
    <name type="scientific">Solanum tuberosum</name>
    <name type="common">Potato</name>
    <dbReference type="NCBI Taxonomy" id="4113"/>
    <lineage>
        <taxon>Eukaryota</taxon>
        <taxon>Viridiplantae</taxon>
        <taxon>Streptophyta</taxon>
        <taxon>Embryophyta</taxon>
        <taxon>Tracheophyta</taxon>
        <taxon>Spermatophyta</taxon>
        <taxon>Magnoliopsida</taxon>
        <taxon>eudicotyledons</taxon>
        <taxon>Gunneridae</taxon>
        <taxon>Pentapetalae</taxon>
        <taxon>asterids</taxon>
        <taxon>lamiids</taxon>
        <taxon>Solanales</taxon>
        <taxon>Solanaceae</taxon>
        <taxon>Solanoideae</taxon>
        <taxon>Solaneae</taxon>
        <taxon>Solanum</taxon>
    </lineage>
</organism>
<feature type="compositionally biased region" description="Polar residues" evidence="1">
    <location>
        <begin position="136"/>
        <end position="146"/>
    </location>
</feature>
<dbReference type="PaxDb" id="4113-PGSC0003DMT400002047"/>
<name>M0ZJI8_SOLTU</name>
<dbReference type="EnsemblPlants" id="PGSC0003DMT400002047">
    <property type="protein sequence ID" value="PGSC0003DMT400002047"/>
    <property type="gene ID" value="PGSC0003DMG400000781"/>
</dbReference>
<dbReference type="AlphaFoldDB" id="M0ZJI8"/>
<dbReference type="InParanoid" id="M0ZJI8"/>
<dbReference type="Gramene" id="PGSC0003DMT400002047">
    <property type="protein sequence ID" value="PGSC0003DMT400002047"/>
    <property type="gene ID" value="PGSC0003DMG400000781"/>
</dbReference>
<evidence type="ECO:0000313" key="2">
    <source>
        <dbReference type="EnsemblPlants" id="PGSC0003DMT400002047"/>
    </source>
</evidence>
<reference evidence="2" key="2">
    <citation type="submission" date="2015-06" db="UniProtKB">
        <authorList>
            <consortium name="EnsemblPlants"/>
        </authorList>
    </citation>
    <scope>IDENTIFICATION</scope>
    <source>
        <strain evidence="2">DM1-3 516 R44</strain>
    </source>
</reference>
<proteinExistence type="predicted"/>
<evidence type="ECO:0000313" key="3">
    <source>
        <dbReference type="Proteomes" id="UP000011115"/>
    </source>
</evidence>
<feature type="compositionally biased region" description="Pro residues" evidence="1">
    <location>
        <begin position="56"/>
        <end position="125"/>
    </location>
</feature>
<sequence>MQKTVKSLLNTLLYRHQLGFEIFDLLAILVDFGLEKHELRWARLVEKTPVYKSPTPYHPAPVYKSPPPPTPVYKSPPPPKEPYYPPHTPVYKSPSPPVKPYHPTPVYKSPPPPTPVYKSPPPPTPVSSLRSPTTSEAIPSCTSIQVSDPPPPVKPYHPAPVYKSPIPHHQ</sequence>
<dbReference type="HOGENOM" id="CLU_1573400_0_0_1"/>
<keyword evidence="3" id="KW-1185">Reference proteome</keyword>
<dbReference type="Proteomes" id="UP000011115">
    <property type="component" value="Unassembled WGS sequence"/>
</dbReference>
<feature type="region of interest" description="Disordered" evidence="1">
    <location>
        <begin position="56"/>
        <end position="170"/>
    </location>
</feature>
<accession>M0ZJI8</accession>
<dbReference type="OMA" id="YSPPDYK"/>
<evidence type="ECO:0000256" key="1">
    <source>
        <dbReference type="SAM" id="MobiDB-lite"/>
    </source>
</evidence>